<name>A0A915ELT0_9BILA</name>
<keyword evidence="1" id="KW-1185">Reference proteome</keyword>
<reference evidence="2" key="1">
    <citation type="submission" date="2022-11" db="UniProtKB">
        <authorList>
            <consortium name="WormBaseParasite"/>
        </authorList>
    </citation>
    <scope>IDENTIFICATION</scope>
</reference>
<accession>A0A915ELT0</accession>
<organism evidence="1 2">
    <name type="scientific">Ditylenchus dipsaci</name>
    <dbReference type="NCBI Taxonomy" id="166011"/>
    <lineage>
        <taxon>Eukaryota</taxon>
        <taxon>Metazoa</taxon>
        <taxon>Ecdysozoa</taxon>
        <taxon>Nematoda</taxon>
        <taxon>Chromadorea</taxon>
        <taxon>Rhabditida</taxon>
        <taxon>Tylenchina</taxon>
        <taxon>Tylenchomorpha</taxon>
        <taxon>Sphaerularioidea</taxon>
        <taxon>Anguinidae</taxon>
        <taxon>Anguininae</taxon>
        <taxon>Ditylenchus</taxon>
    </lineage>
</organism>
<proteinExistence type="predicted"/>
<dbReference type="Proteomes" id="UP000887574">
    <property type="component" value="Unplaced"/>
</dbReference>
<evidence type="ECO:0000313" key="1">
    <source>
        <dbReference type="Proteomes" id="UP000887574"/>
    </source>
</evidence>
<sequence length="188" mass="20533">MDFYGISGDFCSISDGLVDIDDIIVELFGISGGHLQHSAAQVDLYGILAAPAYFRLTSIKSQGNFFRISGGLRWTFTASLVDFCSISDDLSGLRNSSGLFTSFQVDFYIDSDGDRRIIVCPRPSEVDFFGDSCGLSVFAASQVEALASQVEFWGISVGPYGRVWWTWAIYGISGETHLTLWDSTANSV</sequence>
<evidence type="ECO:0000313" key="2">
    <source>
        <dbReference type="WBParaSite" id="jg811"/>
    </source>
</evidence>
<dbReference type="AlphaFoldDB" id="A0A915ELT0"/>
<dbReference type="WBParaSite" id="jg811">
    <property type="protein sequence ID" value="jg811"/>
    <property type="gene ID" value="jg811"/>
</dbReference>
<protein>
    <submittedName>
        <fullName evidence="2">Uncharacterized protein</fullName>
    </submittedName>
</protein>